<dbReference type="Proteomes" id="UP001177003">
    <property type="component" value="Chromosome 2"/>
</dbReference>
<dbReference type="InterPro" id="IPR018289">
    <property type="entry name" value="MULE_transposase_dom"/>
</dbReference>
<sequence>MGRDTNNNIYPIAWAVVNVENKVNWKWFLDILVDDIGGGNGSRLTIISDGHKGLLEAVKERIPEAEHRQCVRHIYANFKKKFADEHYRKLFWVAVNSTIVPQFEEDVDGIKKLYPNAYDHLIEREPKSWSKAFFVEGRICDAMENGVSKSFNNAIWDARRKPIITMLEEIRRHWTQEIKLSRKRKGNYKWKGKYNWKWSGHVPVQEPIQEPVQEYVQEPVQAPVQASIEAPVQAPKASRIGKMHVRKRKVSERITNIGLSKKVFPKGGIGCSQNKPVTLE</sequence>
<feature type="domain" description="MULE transposase" evidence="1">
    <location>
        <begin position="1"/>
        <end position="77"/>
    </location>
</feature>
<dbReference type="PANTHER" id="PTHR31973">
    <property type="entry name" value="POLYPROTEIN, PUTATIVE-RELATED"/>
    <property type="match status" value="1"/>
</dbReference>
<reference evidence="2" key="1">
    <citation type="submission" date="2023-04" db="EMBL/GenBank/DDBJ databases">
        <authorList>
            <person name="Vijverberg K."/>
            <person name="Xiong W."/>
            <person name="Schranz E."/>
        </authorList>
    </citation>
    <scope>NUCLEOTIDE SEQUENCE</scope>
</reference>
<organism evidence="2 4">
    <name type="scientific">Lactuca saligna</name>
    <name type="common">Willowleaf lettuce</name>
    <dbReference type="NCBI Taxonomy" id="75948"/>
    <lineage>
        <taxon>Eukaryota</taxon>
        <taxon>Viridiplantae</taxon>
        <taxon>Streptophyta</taxon>
        <taxon>Embryophyta</taxon>
        <taxon>Tracheophyta</taxon>
        <taxon>Spermatophyta</taxon>
        <taxon>Magnoliopsida</taxon>
        <taxon>eudicotyledons</taxon>
        <taxon>Gunneridae</taxon>
        <taxon>Pentapetalae</taxon>
        <taxon>asterids</taxon>
        <taxon>campanulids</taxon>
        <taxon>Asterales</taxon>
        <taxon>Asteraceae</taxon>
        <taxon>Cichorioideae</taxon>
        <taxon>Cichorieae</taxon>
        <taxon>Lactucinae</taxon>
        <taxon>Lactuca</taxon>
    </lineage>
</organism>
<evidence type="ECO:0000259" key="1">
    <source>
        <dbReference type="Pfam" id="PF10551"/>
    </source>
</evidence>
<accession>A0AA35YED5</accession>
<dbReference type="EMBL" id="OX465078">
    <property type="protein sequence ID" value="CAI9271471.1"/>
    <property type="molecule type" value="Genomic_DNA"/>
</dbReference>
<dbReference type="Pfam" id="PF10551">
    <property type="entry name" value="MULE"/>
    <property type="match status" value="1"/>
</dbReference>
<dbReference type="PANTHER" id="PTHR31973:SF189">
    <property type="entry name" value="TRANSPOSASE, MUDR, PLANT, MULE TRANSPOSASE DOMAIN PROTEIN-RELATED"/>
    <property type="match status" value="1"/>
</dbReference>
<proteinExistence type="predicted"/>
<dbReference type="AlphaFoldDB" id="A0AA35YED5"/>
<protein>
    <recommendedName>
        <fullName evidence="1">MULE transposase domain-containing protein</fullName>
    </recommendedName>
</protein>
<gene>
    <name evidence="2" type="ORF">LSALG_LOCUS11741</name>
    <name evidence="3" type="ORF">LSALG_LOCUS11743</name>
</gene>
<evidence type="ECO:0000313" key="2">
    <source>
        <dbReference type="EMBL" id="CAI9271471.1"/>
    </source>
</evidence>
<dbReference type="EMBL" id="OX465078">
    <property type="protein sequence ID" value="CAI9271473.1"/>
    <property type="molecule type" value="Genomic_DNA"/>
</dbReference>
<evidence type="ECO:0000313" key="4">
    <source>
        <dbReference type="Proteomes" id="UP001177003"/>
    </source>
</evidence>
<name>A0AA35YED5_LACSI</name>
<evidence type="ECO:0000313" key="3">
    <source>
        <dbReference type="EMBL" id="CAI9271473.1"/>
    </source>
</evidence>
<keyword evidence="4" id="KW-1185">Reference proteome</keyword>